<protein>
    <submittedName>
        <fullName evidence="2">Uncharacterized protein</fullName>
    </submittedName>
</protein>
<name>A0A1U7P0M7_9DEIO</name>
<evidence type="ECO:0000313" key="1">
    <source>
        <dbReference type="EMBL" id="OLV16692.1"/>
    </source>
</evidence>
<dbReference type="EMBL" id="MSTI01000062">
    <property type="protein sequence ID" value="OLV18721.1"/>
    <property type="molecule type" value="Genomic_DNA"/>
</dbReference>
<reference evidence="2 3" key="1">
    <citation type="submission" date="2017-01" db="EMBL/GenBank/DDBJ databases">
        <title>Genome Analysis of Deinococcus marmoris KOPRI26562.</title>
        <authorList>
            <person name="Kim J.H."/>
            <person name="Oh H.-M."/>
        </authorList>
    </citation>
    <scope>NUCLEOTIDE SEQUENCE [LARGE SCALE GENOMIC DNA]</scope>
    <source>
        <strain evidence="2 3">KOPRI26562</strain>
    </source>
</reference>
<dbReference type="AlphaFoldDB" id="A0A1U7P0M7"/>
<sequence>MFSMTPTPTEALLDDLVVDHVLSAGQIKRRYGLRLNPARIHALGLTPIERVMVTVHGAPASVRAVQFVALESRWARQESWALGHLAGVAEARTLTNNPRALWRSEAGRLDSARPDAIYLMERGMAAVEFDTGSYDNATVRRKLREFGRSYAHVIYAVSGQRRLTYVRRRLAIEWPSADDQKRFTLVHAPWWA</sequence>
<comment type="caution">
    <text evidence="2">The sequence shown here is derived from an EMBL/GenBank/DDBJ whole genome shotgun (WGS) entry which is preliminary data.</text>
</comment>
<keyword evidence="3" id="KW-1185">Reference proteome</keyword>
<dbReference type="Proteomes" id="UP000186607">
    <property type="component" value="Unassembled WGS sequence"/>
</dbReference>
<organism evidence="2 3">
    <name type="scientific">Deinococcus marmoris</name>
    <dbReference type="NCBI Taxonomy" id="249408"/>
    <lineage>
        <taxon>Bacteria</taxon>
        <taxon>Thermotogati</taxon>
        <taxon>Deinococcota</taxon>
        <taxon>Deinococci</taxon>
        <taxon>Deinococcales</taxon>
        <taxon>Deinococcaceae</taxon>
        <taxon>Deinococcus</taxon>
    </lineage>
</organism>
<gene>
    <name evidence="2" type="ORF">BOO71_0005203</name>
    <name evidence="1" type="ORF">BOO71_0011101</name>
</gene>
<evidence type="ECO:0000313" key="3">
    <source>
        <dbReference type="Proteomes" id="UP000186607"/>
    </source>
</evidence>
<evidence type="ECO:0000313" key="2">
    <source>
        <dbReference type="EMBL" id="OLV18721.1"/>
    </source>
</evidence>
<proteinExistence type="predicted"/>
<accession>A0A1U7P0M7</accession>
<dbReference type="EMBL" id="MSTI01000134">
    <property type="protein sequence ID" value="OLV16692.1"/>
    <property type="molecule type" value="Genomic_DNA"/>
</dbReference>